<evidence type="ECO:0000256" key="1">
    <source>
        <dbReference type="SAM" id="MobiDB-lite"/>
    </source>
</evidence>
<reference evidence="2" key="1">
    <citation type="submission" date="2021-06" db="EMBL/GenBank/DDBJ databases">
        <title>Comparative genomics, transcriptomics and evolutionary studies reveal genomic signatures of adaptation to plant cell wall in hemibiotrophic fungi.</title>
        <authorList>
            <consortium name="DOE Joint Genome Institute"/>
            <person name="Baroncelli R."/>
            <person name="Diaz J.F."/>
            <person name="Benocci T."/>
            <person name="Peng M."/>
            <person name="Battaglia E."/>
            <person name="Haridas S."/>
            <person name="Andreopoulos W."/>
            <person name="Labutti K."/>
            <person name="Pangilinan J."/>
            <person name="Floch G.L."/>
            <person name="Makela M.R."/>
            <person name="Henrissat B."/>
            <person name="Grigoriev I.V."/>
            <person name="Crouch J.A."/>
            <person name="De Vries R.P."/>
            <person name="Sukno S.A."/>
            <person name="Thon M.R."/>
        </authorList>
    </citation>
    <scope>NUCLEOTIDE SEQUENCE</scope>
    <source>
        <strain evidence="2">MAFF235873</strain>
    </source>
</reference>
<feature type="region of interest" description="Disordered" evidence="1">
    <location>
        <begin position="1"/>
        <end position="47"/>
    </location>
</feature>
<protein>
    <submittedName>
        <fullName evidence="2">Uncharacterized protein</fullName>
    </submittedName>
</protein>
<dbReference type="Proteomes" id="UP001232148">
    <property type="component" value="Unassembled WGS sequence"/>
</dbReference>
<accession>A0AAD9HQ76</accession>
<dbReference type="EMBL" id="MU842825">
    <property type="protein sequence ID" value="KAK2033033.1"/>
    <property type="molecule type" value="Genomic_DNA"/>
</dbReference>
<dbReference type="AlphaFoldDB" id="A0AAD9HQ76"/>
<comment type="caution">
    <text evidence="2">The sequence shown here is derived from an EMBL/GenBank/DDBJ whole genome shotgun (WGS) entry which is preliminary data.</text>
</comment>
<feature type="compositionally biased region" description="Polar residues" evidence="1">
    <location>
        <begin position="1"/>
        <end position="10"/>
    </location>
</feature>
<keyword evidence="3" id="KW-1185">Reference proteome</keyword>
<organism evidence="2 3">
    <name type="scientific">Colletotrichum zoysiae</name>
    <dbReference type="NCBI Taxonomy" id="1216348"/>
    <lineage>
        <taxon>Eukaryota</taxon>
        <taxon>Fungi</taxon>
        <taxon>Dikarya</taxon>
        <taxon>Ascomycota</taxon>
        <taxon>Pezizomycotina</taxon>
        <taxon>Sordariomycetes</taxon>
        <taxon>Hypocreomycetidae</taxon>
        <taxon>Glomerellales</taxon>
        <taxon>Glomerellaceae</taxon>
        <taxon>Colletotrichum</taxon>
        <taxon>Colletotrichum graminicola species complex</taxon>
    </lineage>
</organism>
<evidence type="ECO:0000313" key="3">
    <source>
        <dbReference type="Proteomes" id="UP001232148"/>
    </source>
</evidence>
<proteinExistence type="predicted"/>
<evidence type="ECO:0000313" key="2">
    <source>
        <dbReference type="EMBL" id="KAK2033033.1"/>
    </source>
</evidence>
<gene>
    <name evidence="2" type="ORF">LX32DRAFT_680045</name>
</gene>
<sequence length="286" mass="31172">MENHSASAAVTKSPKATAAQGVSQEPPTDDDLPSTLYAPSTSAPQLPPTVHLIHGKLGRQEVYTVMSPDYDTPCIVLVDKHRYSSSFTMKMLNGESHTAGVLATARGKVGPFFSHNFLEVTLPSRVPTETEGTKITMKCRKPSFRRCDLDFDLTLDGNEDCLEWKKTTDAEAKALGEGLRRKLVRKSRPKSGTDDLNMLPEPGFESDEEEIVAFMADKSGWNPGRSLALHFEGSVLEDALGQNWKSFALLSGLWLWWIDLRGYGKLTAGSAVISTAGIALIAGIAF</sequence>
<name>A0AAD9HQ76_9PEZI</name>